<evidence type="ECO:0008006" key="4">
    <source>
        <dbReference type="Google" id="ProtNLM"/>
    </source>
</evidence>
<dbReference type="SUPFAM" id="SSF52540">
    <property type="entry name" value="P-loop containing nucleoside triphosphate hydrolases"/>
    <property type="match status" value="1"/>
</dbReference>
<dbReference type="OrthoDB" id="9989112at2759"/>
<dbReference type="Gene3D" id="3.40.50.300">
    <property type="entry name" value="P-loop containing nucleotide triphosphate hydrolases"/>
    <property type="match status" value="1"/>
</dbReference>
<gene>
    <name evidence="2" type="ORF">DFA_06171</name>
</gene>
<dbReference type="Pfam" id="PF00071">
    <property type="entry name" value="Ras"/>
    <property type="match status" value="1"/>
</dbReference>
<dbReference type="GO" id="GO:0003924">
    <property type="term" value="F:GTPase activity"/>
    <property type="evidence" value="ECO:0007669"/>
    <property type="project" value="InterPro"/>
</dbReference>
<dbReference type="PROSITE" id="PS51419">
    <property type="entry name" value="RAB"/>
    <property type="match status" value="1"/>
</dbReference>
<dbReference type="InterPro" id="IPR027417">
    <property type="entry name" value="P-loop_NTPase"/>
</dbReference>
<dbReference type="GO" id="GO:0005525">
    <property type="term" value="F:GTP binding"/>
    <property type="evidence" value="ECO:0007669"/>
    <property type="project" value="InterPro"/>
</dbReference>
<dbReference type="PANTHER" id="PTHR47978">
    <property type="match status" value="1"/>
</dbReference>
<dbReference type="RefSeq" id="XP_004361884.1">
    <property type="nucleotide sequence ID" value="XM_004361827.1"/>
</dbReference>
<sequence length="160" mass="19042">MNLWDTGGVEKFNEFSLSELYYRGADFIFLVFDLFDRQSFIDLPLWLDNANRADSAHRIPPNIILIGNKMDLEAKKKERHVRLDEAQTFALTRGLQYIETSALQNENCEEIKELVLHHIDKTIKKEKEAEGHRRWTDKRRTNNSLYFLIHSFNVMYHINR</sequence>
<dbReference type="InterPro" id="IPR001806">
    <property type="entry name" value="Small_GTPase"/>
</dbReference>
<dbReference type="PROSITE" id="PS51421">
    <property type="entry name" value="RAS"/>
    <property type="match status" value="1"/>
</dbReference>
<accession>F4PKA9</accession>
<dbReference type="CDD" id="cd00154">
    <property type="entry name" value="Rab"/>
    <property type="match status" value="1"/>
</dbReference>
<reference evidence="3" key="1">
    <citation type="journal article" date="2011" name="Genome Res.">
        <title>Phylogeny-wide analysis of social amoeba genomes highlights ancient origins for complex intercellular communication.</title>
        <authorList>
            <person name="Heidel A.J."/>
            <person name="Lawal H.M."/>
            <person name="Felder M."/>
            <person name="Schilde C."/>
            <person name="Helps N.R."/>
            <person name="Tunggal B."/>
            <person name="Rivero F."/>
            <person name="John U."/>
            <person name="Schleicher M."/>
            <person name="Eichinger L."/>
            <person name="Platzer M."/>
            <person name="Noegel A.A."/>
            <person name="Schaap P."/>
            <person name="Gloeckner G."/>
        </authorList>
    </citation>
    <scope>NUCLEOTIDE SEQUENCE [LARGE SCALE GENOMIC DNA]</scope>
    <source>
        <strain evidence="3">SH3</strain>
    </source>
</reference>
<protein>
    <recommendedName>
        <fullName evidence="4">Rab GTPase</fullName>
    </recommendedName>
</protein>
<evidence type="ECO:0000256" key="1">
    <source>
        <dbReference type="ARBA" id="ARBA00022741"/>
    </source>
</evidence>
<name>F4PKA9_CACFS</name>
<dbReference type="SMART" id="SM00173">
    <property type="entry name" value="RAS"/>
    <property type="match status" value="1"/>
</dbReference>
<dbReference type="EMBL" id="GL883007">
    <property type="protein sequence ID" value="EGG24033.1"/>
    <property type="molecule type" value="Genomic_DNA"/>
</dbReference>
<dbReference type="Proteomes" id="UP000007797">
    <property type="component" value="Unassembled WGS sequence"/>
</dbReference>
<dbReference type="KEGG" id="dfa:DFA_06171"/>
<keyword evidence="1" id="KW-0547">Nucleotide-binding</keyword>
<evidence type="ECO:0000313" key="2">
    <source>
        <dbReference type="EMBL" id="EGG24033.1"/>
    </source>
</evidence>
<dbReference type="AlphaFoldDB" id="F4PKA9"/>
<keyword evidence="3" id="KW-1185">Reference proteome</keyword>
<evidence type="ECO:0000313" key="3">
    <source>
        <dbReference type="Proteomes" id="UP000007797"/>
    </source>
</evidence>
<dbReference type="STRING" id="1054147.F4PKA9"/>
<dbReference type="SMART" id="SM00175">
    <property type="entry name" value="RAB"/>
    <property type="match status" value="1"/>
</dbReference>
<proteinExistence type="predicted"/>
<dbReference type="GeneID" id="14876437"/>
<organism evidence="2 3">
    <name type="scientific">Cavenderia fasciculata</name>
    <name type="common">Slime mold</name>
    <name type="synonym">Dictyostelium fasciculatum</name>
    <dbReference type="NCBI Taxonomy" id="261658"/>
    <lineage>
        <taxon>Eukaryota</taxon>
        <taxon>Amoebozoa</taxon>
        <taxon>Evosea</taxon>
        <taxon>Eumycetozoa</taxon>
        <taxon>Dictyostelia</taxon>
        <taxon>Acytosteliales</taxon>
        <taxon>Cavenderiaceae</taxon>
        <taxon>Cavenderia</taxon>
    </lineage>
</organism>